<dbReference type="OrthoDB" id="7066497at2"/>
<keyword evidence="5" id="KW-0175">Coiled coil</keyword>
<sequence>MYKTLLLIVLVVVLCLGATVGFFNAQTVEFYYLFGSAHLPLIALVIFVFGFAVVITLALTMTRIFGLKREIRRLHRQLRDSQTELRNLRDLPLNQEQK</sequence>
<dbReference type="EMBL" id="QANS01000004">
    <property type="protein sequence ID" value="PTU31095.1"/>
    <property type="molecule type" value="Genomic_DNA"/>
</dbReference>
<name>A0A2T5MET6_9GAMM</name>
<protein>
    <submittedName>
        <fullName evidence="8">DUF1049 domain-containing protein</fullName>
    </submittedName>
</protein>
<feature type="domain" description="Lipopolysaccharide assembly protein A" evidence="7">
    <location>
        <begin position="24"/>
        <end position="85"/>
    </location>
</feature>
<gene>
    <name evidence="8" type="ORF">CJD38_12450</name>
</gene>
<evidence type="ECO:0000256" key="2">
    <source>
        <dbReference type="ARBA" id="ARBA00022692"/>
    </source>
</evidence>
<evidence type="ECO:0000313" key="8">
    <source>
        <dbReference type="EMBL" id="PTU31095.1"/>
    </source>
</evidence>
<keyword evidence="9" id="KW-1185">Reference proteome</keyword>
<evidence type="ECO:0000256" key="4">
    <source>
        <dbReference type="ARBA" id="ARBA00023136"/>
    </source>
</evidence>
<evidence type="ECO:0000259" key="7">
    <source>
        <dbReference type="Pfam" id="PF06305"/>
    </source>
</evidence>
<dbReference type="InterPro" id="IPR010445">
    <property type="entry name" value="LapA_dom"/>
</dbReference>
<feature type="coiled-coil region" evidence="5">
    <location>
        <begin position="64"/>
        <end position="91"/>
    </location>
</feature>
<accession>A0A2T5MET6</accession>
<dbReference type="AlphaFoldDB" id="A0A2T5MET6"/>
<keyword evidence="1" id="KW-1003">Cell membrane</keyword>
<comment type="caution">
    <text evidence="8">The sequence shown here is derived from an EMBL/GenBank/DDBJ whole genome shotgun (WGS) entry which is preliminary data.</text>
</comment>
<evidence type="ECO:0000256" key="3">
    <source>
        <dbReference type="ARBA" id="ARBA00022989"/>
    </source>
</evidence>
<organism evidence="8 9">
    <name type="scientific">Stenotrophobium rhamnosiphilum</name>
    <dbReference type="NCBI Taxonomy" id="2029166"/>
    <lineage>
        <taxon>Bacteria</taxon>
        <taxon>Pseudomonadati</taxon>
        <taxon>Pseudomonadota</taxon>
        <taxon>Gammaproteobacteria</taxon>
        <taxon>Nevskiales</taxon>
        <taxon>Nevskiaceae</taxon>
        <taxon>Stenotrophobium</taxon>
    </lineage>
</organism>
<reference evidence="8 9" key="1">
    <citation type="submission" date="2018-04" db="EMBL/GenBank/DDBJ databases">
        <title>Novel species isolated from glacier.</title>
        <authorList>
            <person name="Liu Q."/>
            <person name="Xin Y.-H."/>
        </authorList>
    </citation>
    <scope>NUCLEOTIDE SEQUENCE [LARGE SCALE GENOMIC DNA]</scope>
    <source>
        <strain evidence="8 9">GT1R17</strain>
    </source>
</reference>
<evidence type="ECO:0000256" key="5">
    <source>
        <dbReference type="SAM" id="Coils"/>
    </source>
</evidence>
<feature type="transmembrane region" description="Helical" evidence="6">
    <location>
        <begin position="41"/>
        <end position="66"/>
    </location>
</feature>
<dbReference type="RefSeq" id="WP_107940682.1">
    <property type="nucleotide sequence ID" value="NZ_QANS01000004.1"/>
</dbReference>
<keyword evidence="4 6" id="KW-0472">Membrane</keyword>
<evidence type="ECO:0000256" key="1">
    <source>
        <dbReference type="ARBA" id="ARBA00022475"/>
    </source>
</evidence>
<evidence type="ECO:0000256" key="6">
    <source>
        <dbReference type="SAM" id="Phobius"/>
    </source>
</evidence>
<keyword evidence="2 6" id="KW-0812">Transmembrane</keyword>
<evidence type="ECO:0000313" key="9">
    <source>
        <dbReference type="Proteomes" id="UP000244248"/>
    </source>
</evidence>
<dbReference type="PANTHER" id="PTHR41335:SF1">
    <property type="entry name" value="MEMBRANE PROTEIN"/>
    <property type="match status" value="1"/>
</dbReference>
<dbReference type="Pfam" id="PF06305">
    <property type="entry name" value="LapA_dom"/>
    <property type="match status" value="1"/>
</dbReference>
<proteinExistence type="predicted"/>
<dbReference type="GO" id="GO:0005886">
    <property type="term" value="C:plasma membrane"/>
    <property type="evidence" value="ECO:0007669"/>
    <property type="project" value="InterPro"/>
</dbReference>
<dbReference type="PANTHER" id="PTHR41335">
    <property type="entry name" value="MEMBRANE PROTEIN-RELATED"/>
    <property type="match status" value="1"/>
</dbReference>
<keyword evidence="3 6" id="KW-1133">Transmembrane helix</keyword>
<dbReference type="Proteomes" id="UP000244248">
    <property type="component" value="Unassembled WGS sequence"/>
</dbReference>